<dbReference type="InterPro" id="IPR007313">
    <property type="entry name" value="FxsA"/>
</dbReference>
<gene>
    <name evidence="2" type="ORF">Desgi_1767</name>
</gene>
<dbReference type="PANTHER" id="PTHR35335">
    <property type="entry name" value="UPF0716 PROTEIN FXSA"/>
    <property type="match status" value="1"/>
</dbReference>
<dbReference type="eggNOG" id="COG3030">
    <property type="taxonomic scope" value="Bacteria"/>
</dbReference>
<dbReference type="EMBL" id="CP003273">
    <property type="protein sequence ID" value="AGL01218.1"/>
    <property type="molecule type" value="Genomic_DNA"/>
</dbReference>
<dbReference type="OrthoDB" id="9792788at2"/>
<dbReference type="RefSeq" id="WP_006524439.1">
    <property type="nucleotide sequence ID" value="NC_021184.1"/>
</dbReference>
<dbReference type="PANTHER" id="PTHR35335:SF1">
    <property type="entry name" value="UPF0716 PROTEIN FXSA"/>
    <property type="match status" value="1"/>
</dbReference>
<dbReference type="Proteomes" id="UP000013520">
    <property type="component" value="Chromosome"/>
</dbReference>
<accession>R4KDF1</accession>
<organism evidence="2 3">
    <name type="scientific">Desulfoscipio gibsoniae DSM 7213</name>
    <dbReference type="NCBI Taxonomy" id="767817"/>
    <lineage>
        <taxon>Bacteria</taxon>
        <taxon>Bacillati</taxon>
        <taxon>Bacillota</taxon>
        <taxon>Clostridia</taxon>
        <taxon>Eubacteriales</taxon>
        <taxon>Desulfallaceae</taxon>
        <taxon>Desulfoscipio</taxon>
    </lineage>
</organism>
<evidence type="ECO:0000313" key="2">
    <source>
        <dbReference type="EMBL" id="AGL01218.1"/>
    </source>
</evidence>
<keyword evidence="1" id="KW-0812">Transmembrane</keyword>
<proteinExistence type="predicted"/>
<feature type="transmembrane region" description="Helical" evidence="1">
    <location>
        <begin position="27"/>
        <end position="47"/>
    </location>
</feature>
<name>R4KDF1_9FIRM</name>
<dbReference type="NCBIfam" id="NF008528">
    <property type="entry name" value="PRK11463.1-2"/>
    <property type="match status" value="1"/>
</dbReference>
<dbReference type="AlphaFoldDB" id="R4KDF1"/>
<reference evidence="2 3" key="1">
    <citation type="submission" date="2012-01" db="EMBL/GenBank/DDBJ databases">
        <title>Complete sequence of Desulfotomaculum gibsoniae DSM 7213.</title>
        <authorList>
            <consortium name="US DOE Joint Genome Institute"/>
            <person name="Lucas S."/>
            <person name="Han J."/>
            <person name="Lapidus A."/>
            <person name="Cheng J.-F."/>
            <person name="Goodwin L."/>
            <person name="Pitluck S."/>
            <person name="Peters L."/>
            <person name="Ovchinnikova G."/>
            <person name="Teshima H."/>
            <person name="Detter J.C."/>
            <person name="Han C."/>
            <person name="Tapia R."/>
            <person name="Land M."/>
            <person name="Hauser L."/>
            <person name="Kyrpides N."/>
            <person name="Ivanova N."/>
            <person name="Pagani I."/>
            <person name="Parshina S."/>
            <person name="Plugge C."/>
            <person name="Muyzer G."/>
            <person name="Kuever J."/>
            <person name="Ivanova A."/>
            <person name="Nazina T."/>
            <person name="Klenk H.-P."/>
            <person name="Brambilla E."/>
            <person name="Spring S."/>
            <person name="Stams A.F."/>
            <person name="Woyke T."/>
        </authorList>
    </citation>
    <scope>NUCLEOTIDE SEQUENCE [LARGE SCALE GENOMIC DNA]</scope>
    <source>
        <strain evidence="2 3">DSM 7213</strain>
    </source>
</reference>
<dbReference type="HOGENOM" id="CLU_085083_5_1_9"/>
<keyword evidence="1" id="KW-1133">Transmembrane helix</keyword>
<dbReference type="Pfam" id="PF04186">
    <property type="entry name" value="FxsA"/>
    <property type="match status" value="1"/>
</dbReference>
<feature type="transmembrane region" description="Helical" evidence="1">
    <location>
        <begin position="72"/>
        <end position="91"/>
    </location>
</feature>
<protein>
    <submittedName>
        <fullName evidence="2">Protein affecting phage T7 exclusion by the F plasmid</fullName>
    </submittedName>
</protein>
<dbReference type="GO" id="GO:0016020">
    <property type="term" value="C:membrane"/>
    <property type="evidence" value="ECO:0007669"/>
    <property type="project" value="InterPro"/>
</dbReference>
<dbReference type="KEGG" id="dgi:Desgi_1767"/>
<keyword evidence="1" id="KW-0472">Membrane</keyword>
<dbReference type="STRING" id="767817.Desgi_1767"/>
<keyword evidence="3" id="KW-1185">Reference proteome</keyword>
<sequence length="130" mass="14210">MLIKLLLLFTLVPLLELWILIKLGGLIGMLPTILIVASTGFAGVLLAKSQGLNVLNRMQQDIKQGILPGNKLIDGVFILVGGAFLITPGLLTDLFGFSLLVPLTRGWLKSAARHYIQQILDSGTVYTWQR</sequence>
<evidence type="ECO:0000313" key="3">
    <source>
        <dbReference type="Proteomes" id="UP000013520"/>
    </source>
</evidence>
<evidence type="ECO:0000256" key="1">
    <source>
        <dbReference type="SAM" id="Phobius"/>
    </source>
</evidence>